<dbReference type="PANTHER" id="PTHR48111">
    <property type="entry name" value="REGULATOR OF RPOS"/>
    <property type="match status" value="1"/>
</dbReference>
<dbReference type="InterPro" id="IPR001789">
    <property type="entry name" value="Sig_transdc_resp-reg_receiver"/>
</dbReference>
<gene>
    <name evidence="8" type="ORF">SAMN04488503_2679</name>
</gene>
<feature type="modified residue" description="4-aspartylphosphate" evidence="6">
    <location>
        <position position="55"/>
    </location>
</feature>
<accession>A0A239BN65</accession>
<dbReference type="SUPFAM" id="SSF52172">
    <property type="entry name" value="CheY-like"/>
    <property type="match status" value="1"/>
</dbReference>
<evidence type="ECO:0000256" key="3">
    <source>
        <dbReference type="ARBA" id="ARBA00023015"/>
    </source>
</evidence>
<reference evidence="8 9" key="1">
    <citation type="submission" date="2017-06" db="EMBL/GenBank/DDBJ databases">
        <authorList>
            <person name="Kim H.J."/>
            <person name="Triplett B.A."/>
        </authorList>
    </citation>
    <scope>NUCLEOTIDE SEQUENCE [LARGE SCALE GENOMIC DNA]</scope>
    <source>
        <strain evidence="8 9">DSM 13116</strain>
    </source>
</reference>
<evidence type="ECO:0000256" key="5">
    <source>
        <dbReference type="ARBA" id="ARBA00023163"/>
    </source>
</evidence>
<evidence type="ECO:0000256" key="1">
    <source>
        <dbReference type="ARBA" id="ARBA00022553"/>
    </source>
</evidence>
<dbReference type="SMART" id="SM00448">
    <property type="entry name" value="REC"/>
    <property type="match status" value="1"/>
</dbReference>
<dbReference type="Pfam" id="PF00072">
    <property type="entry name" value="Response_reg"/>
    <property type="match status" value="1"/>
</dbReference>
<feature type="domain" description="Response regulatory" evidence="7">
    <location>
        <begin position="6"/>
        <end position="120"/>
    </location>
</feature>
<evidence type="ECO:0000256" key="4">
    <source>
        <dbReference type="ARBA" id="ARBA00023125"/>
    </source>
</evidence>
<keyword evidence="3" id="KW-0805">Transcription regulation</keyword>
<proteinExistence type="predicted"/>
<protein>
    <submittedName>
        <fullName evidence="8">Response regulator receiver domain-containing protein</fullName>
    </submittedName>
</protein>
<keyword evidence="9" id="KW-1185">Reference proteome</keyword>
<dbReference type="Proteomes" id="UP000198324">
    <property type="component" value="Unassembled WGS sequence"/>
</dbReference>
<sequence length="133" mass="14567">MEGRTRVLVVDDEQRFAANLVKLLGIHGIDAEAAFSGEEALPRLREGEHHVVLLDVRLSGITGQATLERLRQEGVAAKVIALTGHASAEDALELIRLGAFDYLLKPCNTERLLEVIGKARARYDEERAGTPAR</sequence>
<evidence type="ECO:0000259" key="7">
    <source>
        <dbReference type="PROSITE" id="PS50110"/>
    </source>
</evidence>
<dbReference type="Gene3D" id="3.40.50.2300">
    <property type="match status" value="1"/>
</dbReference>
<dbReference type="CDD" id="cd00156">
    <property type="entry name" value="REC"/>
    <property type="match status" value="1"/>
</dbReference>
<dbReference type="AlphaFoldDB" id="A0A239BN65"/>
<dbReference type="GO" id="GO:0006355">
    <property type="term" value="P:regulation of DNA-templated transcription"/>
    <property type="evidence" value="ECO:0007669"/>
    <property type="project" value="TreeGrafter"/>
</dbReference>
<evidence type="ECO:0000313" key="9">
    <source>
        <dbReference type="Proteomes" id="UP000198324"/>
    </source>
</evidence>
<keyword evidence="2" id="KW-0902">Two-component regulatory system</keyword>
<dbReference type="PANTHER" id="PTHR48111:SF1">
    <property type="entry name" value="TWO-COMPONENT RESPONSE REGULATOR ORR33"/>
    <property type="match status" value="1"/>
</dbReference>
<evidence type="ECO:0000313" key="8">
    <source>
        <dbReference type="EMBL" id="SNS08831.1"/>
    </source>
</evidence>
<keyword evidence="1 6" id="KW-0597">Phosphoprotein</keyword>
<dbReference type="InterPro" id="IPR011006">
    <property type="entry name" value="CheY-like_superfamily"/>
</dbReference>
<dbReference type="GO" id="GO:0032993">
    <property type="term" value="C:protein-DNA complex"/>
    <property type="evidence" value="ECO:0007669"/>
    <property type="project" value="TreeGrafter"/>
</dbReference>
<dbReference type="EMBL" id="FZOC01000005">
    <property type="protein sequence ID" value="SNS08831.1"/>
    <property type="molecule type" value="Genomic_DNA"/>
</dbReference>
<keyword evidence="5" id="KW-0804">Transcription</keyword>
<organism evidence="8 9">
    <name type="scientific">Humidesulfovibrio mexicanus</name>
    <dbReference type="NCBI Taxonomy" id="147047"/>
    <lineage>
        <taxon>Bacteria</taxon>
        <taxon>Pseudomonadati</taxon>
        <taxon>Thermodesulfobacteriota</taxon>
        <taxon>Desulfovibrionia</taxon>
        <taxon>Desulfovibrionales</taxon>
        <taxon>Desulfovibrionaceae</taxon>
        <taxon>Humidesulfovibrio</taxon>
    </lineage>
</organism>
<dbReference type="GO" id="GO:0000976">
    <property type="term" value="F:transcription cis-regulatory region binding"/>
    <property type="evidence" value="ECO:0007669"/>
    <property type="project" value="TreeGrafter"/>
</dbReference>
<dbReference type="GO" id="GO:0000156">
    <property type="term" value="F:phosphorelay response regulator activity"/>
    <property type="evidence" value="ECO:0007669"/>
    <property type="project" value="TreeGrafter"/>
</dbReference>
<dbReference type="RefSeq" id="WP_179217027.1">
    <property type="nucleotide sequence ID" value="NZ_FZOC01000005.1"/>
</dbReference>
<dbReference type="InterPro" id="IPR039420">
    <property type="entry name" value="WalR-like"/>
</dbReference>
<evidence type="ECO:0000256" key="6">
    <source>
        <dbReference type="PROSITE-ProRule" id="PRU00169"/>
    </source>
</evidence>
<dbReference type="PROSITE" id="PS50110">
    <property type="entry name" value="RESPONSE_REGULATORY"/>
    <property type="match status" value="1"/>
</dbReference>
<evidence type="ECO:0000256" key="2">
    <source>
        <dbReference type="ARBA" id="ARBA00023012"/>
    </source>
</evidence>
<keyword evidence="4" id="KW-0238">DNA-binding</keyword>
<name>A0A239BN65_9BACT</name>
<dbReference type="GO" id="GO:0005829">
    <property type="term" value="C:cytosol"/>
    <property type="evidence" value="ECO:0007669"/>
    <property type="project" value="TreeGrafter"/>
</dbReference>